<dbReference type="GO" id="GO:0006612">
    <property type="term" value="P:protein targeting to membrane"/>
    <property type="evidence" value="ECO:0007669"/>
    <property type="project" value="TreeGrafter"/>
</dbReference>
<comment type="function">
    <text evidence="6">Component of the ESCRT-I complex, a regulator of vesicular trafficking process. Required for the sorting of endocytic ubiquitinated cargos into multivesicular bodies. May be involved in cell growth and differentiation.</text>
</comment>
<gene>
    <name evidence="9" type="ORF">GCK72_017763</name>
</gene>
<name>A0A6A5G9P8_CAERE</name>
<evidence type="ECO:0000256" key="6">
    <source>
        <dbReference type="ARBA" id="ARBA00025010"/>
    </source>
</evidence>
<dbReference type="GO" id="GO:0000813">
    <property type="term" value="C:ESCRT I complex"/>
    <property type="evidence" value="ECO:0007669"/>
    <property type="project" value="TreeGrafter"/>
</dbReference>
<dbReference type="AlphaFoldDB" id="A0A6A5G9P8"/>
<comment type="similarity">
    <text evidence="2">Belongs to the VPS37 family.</text>
</comment>
<proteinExistence type="inferred from homology"/>
<evidence type="ECO:0000256" key="3">
    <source>
        <dbReference type="ARBA" id="ARBA00022448"/>
    </source>
</evidence>
<keyword evidence="3 7" id="KW-0813">Transport</keyword>
<comment type="caution">
    <text evidence="9">The sequence shown here is derived from an EMBL/GenBank/DDBJ whole genome shotgun (WGS) entry which is preliminary data.</text>
</comment>
<evidence type="ECO:0000256" key="1">
    <source>
        <dbReference type="ARBA" id="ARBA00004633"/>
    </source>
</evidence>
<dbReference type="CTD" id="9810772"/>
<dbReference type="GO" id="GO:0043162">
    <property type="term" value="P:ubiquitin-dependent protein catabolic process via the multivesicular body sorting pathway"/>
    <property type="evidence" value="ECO:0007669"/>
    <property type="project" value="TreeGrafter"/>
</dbReference>
<evidence type="ECO:0000256" key="7">
    <source>
        <dbReference type="PROSITE-ProRule" id="PRU00646"/>
    </source>
</evidence>
<dbReference type="InterPro" id="IPR009851">
    <property type="entry name" value="Mod_r"/>
</dbReference>
<keyword evidence="4" id="KW-0967">Endosome</keyword>
<evidence type="ECO:0000256" key="5">
    <source>
        <dbReference type="ARBA" id="ARBA00022927"/>
    </source>
</evidence>
<feature type="domain" description="VPS37 C-terminal" evidence="8">
    <location>
        <begin position="556"/>
        <end position="645"/>
    </location>
</feature>
<evidence type="ECO:0000313" key="9">
    <source>
        <dbReference type="EMBL" id="KAF1751209.1"/>
    </source>
</evidence>
<protein>
    <recommendedName>
        <fullName evidence="8">VPS37 C-terminal domain-containing protein</fullName>
    </recommendedName>
</protein>
<reference evidence="9 10" key="1">
    <citation type="submission" date="2019-12" db="EMBL/GenBank/DDBJ databases">
        <title>Chromosome-level assembly of the Caenorhabditis remanei genome.</title>
        <authorList>
            <person name="Teterina A.A."/>
            <person name="Willis J.H."/>
            <person name="Phillips P.C."/>
        </authorList>
    </citation>
    <scope>NUCLEOTIDE SEQUENCE [LARGE SCALE GENOMIC DNA]</scope>
    <source>
        <strain evidence="9 10">PX506</strain>
        <tissue evidence="9">Whole organism</tissue>
    </source>
</reference>
<organism evidence="9 10">
    <name type="scientific">Caenorhabditis remanei</name>
    <name type="common">Caenorhabditis vulgaris</name>
    <dbReference type="NCBI Taxonomy" id="31234"/>
    <lineage>
        <taxon>Eukaryota</taxon>
        <taxon>Metazoa</taxon>
        <taxon>Ecdysozoa</taxon>
        <taxon>Nematoda</taxon>
        <taxon>Chromadorea</taxon>
        <taxon>Rhabditida</taxon>
        <taxon>Rhabditina</taxon>
        <taxon>Rhabditomorpha</taxon>
        <taxon>Rhabditoidea</taxon>
        <taxon>Rhabditidae</taxon>
        <taxon>Peloderinae</taxon>
        <taxon>Caenorhabditis</taxon>
    </lineage>
</organism>
<dbReference type="PANTHER" id="PTHR13678:SF27">
    <property type="entry name" value="LD45836P"/>
    <property type="match status" value="1"/>
</dbReference>
<dbReference type="PROSITE" id="PS51314">
    <property type="entry name" value="VPS37_C"/>
    <property type="match status" value="1"/>
</dbReference>
<evidence type="ECO:0000313" key="10">
    <source>
        <dbReference type="Proteomes" id="UP000483820"/>
    </source>
</evidence>
<evidence type="ECO:0000259" key="8">
    <source>
        <dbReference type="PROSITE" id="PS51314"/>
    </source>
</evidence>
<evidence type="ECO:0000256" key="2">
    <source>
        <dbReference type="ARBA" id="ARBA00007617"/>
    </source>
</evidence>
<dbReference type="GO" id="GO:0031902">
    <property type="term" value="C:late endosome membrane"/>
    <property type="evidence" value="ECO:0007669"/>
    <property type="project" value="UniProtKB-SubCell"/>
</dbReference>
<keyword evidence="5 7" id="KW-0653">Protein transport</keyword>
<dbReference type="KEGG" id="crq:GCK72_017763"/>
<sequence>MCLACHSLSSQYNQLSSRRARARGVSSLERTSENAIDFDYLTSNLPYSANDIRSISTLTPLPNKPLLTVSDGGKLTCNFDDEMEYCSWHNTETTEMKFWKGKLDPESASNFDSHRFNSGSTLSFSTENNFLLAGGEPMVTSQTAAIEMEIPCQYGDADVKFDFWTNTLNVEVRYCIAKSGTDFSTCQILQRVSNPLNFSVPTTADGSKVRIEVTNIDQDSIALIDNLHYNGQICELIDEAVEHSLIPFGGESSSLPSLITGEPSPVTDLTVQKFFEEDANTVEETETPSILGIRKMTSTADPILSSSSQVNVKELSYCSALTCSFNDGDSCFYGLSGVGSTSAWNLSDRLIGNRHTGIQRVNLDDQSKVGFAYVGSDFKSEAGNIFVAESPKFSLTQEILLIFDVYIRSITPKLKVCIDNFDNCPYNSPLLKKDKFWRGQQRVTLKEGSRKVFFVAENDEMFSQNPYESHVDIAVSAASANLRNMTNEQLMALLDDETLLESIIVNLPQVRSMPTDKESALAANKSLAEWNLAQKPRIDATKAQTIDLYEKVKKLQGEVTVLKSQLDSISSSKSLDTTSSLMQVAAQEADDDAEALYTQFENGEISIDIFLKQFKEKKAVAHLRKIKSDRLAALLREQTYSYAQPTVAPPMPQPGYPTGNHMPGMGQIPFGSGYTGYPNVSQPSAGRHPFF</sequence>
<comment type="subcellular location">
    <subcellularLocation>
        <location evidence="1">Late endosome membrane</location>
        <topology evidence="1">Peripheral membrane protein</topology>
    </subcellularLocation>
</comment>
<dbReference type="Proteomes" id="UP000483820">
    <property type="component" value="Chromosome V"/>
</dbReference>
<dbReference type="GeneID" id="9810772"/>
<evidence type="ECO:0000256" key="4">
    <source>
        <dbReference type="ARBA" id="ARBA00022753"/>
    </source>
</evidence>
<dbReference type="RefSeq" id="XP_003112339.2">
    <property type="nucleotide sequence ID" value="XM_003112291.2"/>
</dbReference>
<dbReference type="GO" id="GO:0006623">
    <property type="term" value="P:protein targeting to vacuole"/>
    <property type="evidence" value="ECO:0007669"/>
    <property type="project" value="TreeGrafter"/>
</dbReference>
<dbReference type="Pfam" id="PF07200">
    <property type="entry name" value="Mod_r"/>
    <property type="match status" value="1"/>
</dbReference>
<dbReference type="InterPro" id="IPR013320">
    <property type="entry name" value="ConA-like_dom_sf"/>
</dbReference>
<accession>A0A6A5G9P8</accession>
<dbReference type="SUPFAM" id="SSF49899">
    <property type="entry name" value="Concanavalin A-like lectins/glucanases"/>
    <property type="match status" value="1"/>
</dbReference>
<dbReference type="EMBL" id="WUAV01000005">
    <property type="protein sequence ID" value="KAF1751209.1"/>
    <property type="molecule type" value="Genomic_DNA"/>
</dbReference>
<dbReference type="PANTHER" id="PTHR13678">
    <property type="entry name" value="VACUOLAR PROTEIN SORTING-ASSOCIATED PROTEIN 37"/>
    <property type="match status" value="1"/>
</dbReference>